<dbReference type="OrthoDB" id="28208at2759"/>
<dbReference type="GO" id="GO:0015179">
    <property type="term" value="F:L-amino acid transmembrane transporter activity"/>
    <property type="evidence" value="ECO:0000318"/>
    <property type="project" value="GO_Central"/>
</dbReference>
<keyword evidence="10" id="KW-1185">Reference proteome</keyword>
<feature type="domain" description="Amino acid transporter transmembrane" evidence="8">
    <location>
        <begin position="38"/>
        <end position="461"/>
    </location>
</feature>
<evidence type="ECO:0000313" key="9">
    <source>
        <dbReference type="EMBL" id="PNW87429.1"/>
    </source>
</evidence>
<evidence type="ECO:0000256" key="4">
    <source>
        <dbReference type="ARBA" id="ARBA00022692"/>
    </source>
</evidence>
<name>A8J0W8_CHLRE</name>
<keyword evidence="7" id="KW-0472">Membrane</keyword>
<keyword evidence="4" id="KW-0812">Transmembrane</keyword>
<comment type="subcellular location">
    <subcellularLocation>
        <location evidence="1">Membrane</location>
        <topology evidence="1">Multi-pass membrane protein</topology>
    </subcellularLocation>
</comment>
<reference evidence="9 10" key="1">
    <citation type="journal article" date="2007" name="Science">
        <title>The Chlamydomonas genome reveals the evolution of key animal and plant functions.</title>
        <authorList>
            <person name="Merchant S.S."/>
            <person name="Prochnik S.E."/>
            <person name="Vallon O."/>
            <person name="Harris E.H."/>
            <person name="Karpowicz S.J."/>
            <person name="Witman G.B."/>
            <person name="Terry A."/>
            <person name="Salamov A."/>
            <person name="Fritz-Laylin L.K."/>
            <person name="Marechal-Drouard L."/>
            <person name="Marshall W.F."/>
            <person name="Qu L.H."/>
            <person name="Nelson D.R."/>
            <person name="Sanderfoot A.A."/>
            <person name="Spalding M.H."/>
            <person name="Kapitonov V.V."/>
            <person name="Ren Q."/>
            <person name="Ferris P."/>
            <person name="Lindquist E."/>
            <person name="Shapiro H."/>
            <person name="Lucas S.M."/>
            <person name="Grimwood J."/>
            <person name="Schmutz J."/>
            <person name="Cardol P."/>
            <person name="Cerutti H."/>
            <person name="Chanfreau G."/>
            <person name="Chen C.L."/>
            <person name="Cognat V."/>
            <person name="Croft M.T."/>
            <person name="Dent R."/>
            <person name="Dutcher S."/>
            <person name="Fernandez E."/>
            <person name="Fukuzawa H."/>
            <person name="Gonzalez-Ballester D."/>
            <person name="Gonzalez-Halphen D."/>
            <person name="Hallmann A."/>
            <person name="Hanikenne M."/>
            <person name="Hippler M."/>
            <person name="Inwood W."/>
            <person name="Jabbari K."/>
            <person name="Kalanon M."/>
            <person name="Kuras R."/>
            <person name="Lefebvre P.A."/>
            <person name="Lemaire S.D."/>
            <person name="Lobanov A.V."/>
            <person name="Lohr M."/>
            <person name="Manuell A."/>
            <person name="Meier I."/>
            <person name="Mets L."/>
            <person name="Mittag M."/>
            <person name="Mittelmeier T."/>
            <person name="Moroney J.V."/>
            <person name="Moseley J."/>
            <person name="Napoli C."/>
            <person name="Nedelcu A.M."/>
            <person name="Niyogi K."/>
            <person name="Novoselov S.V."/>
            <person name="Paulsen I.T."/>
            <person name="Pazour G."/>
            <person name="Purton S."/>
            <person name="Ral J.P."/>
            <person name="Riano-Pachon D.M."/>
            <person name="Riekhof W."/>
            <person name="Rymarquis L."/>
            <person name="Schroda M."/>
            <person name="Stern D."/>
            <person name="Umen J."/>
            <person name="Willows R."/>
            <person name="Wilson N."/>
            <person name="Zimmer S.L."/>
            <person name="Allmer J."/>
            <person name="Balk J."/>
            <person name="Bisova K."/>
            <person name="Chen C.J."/>
            <person name="Elias M."/>
            <person name="Gendler K."/>
            <person name="Hauser C."/>
            <person name="Lamb M.R."/>
            <person name="Ledford H."/>
            <person name="Long J.C."/>
            <person name="Minagawa J."/>
            <person name="Page M.D."/>
            <person name="Pan J."/>
            <person name="Pootakham W."/>
            <person name="Roje S."/>
            <person name="Rose A."/>
            <person name="Stahlberg E."/>
            <person name="Terauchi A.M."/>
            <person name="Yang P."/>
            <person name="Ball S."/>
            <person name="Bowler C."/>
            <person name="Dieckmann C.L."/>
            <person name="Gladyshev V.N."/>
            <person name="Green P."/>
            <person name="Jorgensen R."/>
            <person name="Mayfield S."/>
            <person name="Mueller-Roeber B."/>
            <person name="Rajamani S."/>
            <person name="Sayre R.T."/>
            <person name="Brokstein P."/>
            <person name="Dubchak I."/>
            <person name="Goodstein D."/>
            <person name="Hornick L."/>
            <person name="Huang Y.W."/>
            <person name="Jhaveri J."/>
            <person name="Luo Y."/>
            <person name="Martinez D."/>
            <person name="Ngau W.C."/>
            <person name="Otillar B."/>
            <person name="Poliakov A."/>
            <person name="Porter A."/>
            <person name="Szajkowski L."/>
            <person name="Werner G."/>
            <person name="Zhou K."/>
            <person name="Grigoriev I.V."/>
            <person name="Rokhsar D.S."/>
            <person name="Grossman A.R."/>
        </authorList>
    </citation>
    <scope>NUCLEOTIDE SEQUENCE [LARGE SCALE GENOMIC DNA]</scope>
    <source>
        <strain evidence="10">CC-503</strain>
    </source>
</reference>
<keyword evidence="6" id="KW-1133">Transmembrane helix</keyword>
<keyword evidence="5" id="KW-0029">Amino-acid transport</keyword>
<dbReference type="PANTHER" id="PTHR22950">
    <property type="entry name" value="AMINO ACID TRANSPORTER"/>
    <property type="match status" value="1"/>
</dbReference>
<organism evidence="9 10">
    <name type="scientific">Chlamydomonas reinhardtii</name>
    <name type="common">Chlamydomonas smithii</name>
    <dbReference type="NCBI Taxonomy" id="3055"/>
    <lineage>
        <taxon>Eukaryota</taxon>
        <taxon>Viridiplantae</taxon>
        <taxon>Chlorophyta</taxon>
        <taxon>core chlorophytes</taxon>
        <taxon>Chlorophyceae</taxon>
        <taxon>CS clade</taxon>
        <taxon>Chlamydomonadales</taxon>
        <taxon>Chlamydomonadaceae</taxon>
        <taxon>Chlamydomonas</taxon>
    </lineage>
</organism>
<evidence type="ECO:0000259" key="8">
    <source>
        <dbReference type="Pfam" id="PF01490"/>
    </source>
</evidence>
<dbReference type="STRING" id="3055.A8J0W8"/>
<dbReference type="EMBL" id="CM008963">
    <property type="protein sequence ID" value="PNW87429.1"/>
    <property type="molecule type" value="Genomic_DNA"/>
</dbReference>
<evidence type="ECO:0000256" key="7">
    <source>
        <dbReference type="ARBA" id="ARBA00023136"/>
    </source>
</evidence>
<dbReference type="GO" id="GO:0003333">
    <property type="term" value="P:amino acid transmembrane transport"/>
    <property type="evidence" value="ECO:0000318"/>
    <property type="project" value="GO_Central"/>
</dbReference>
<dbReference type="InParanoid" id="A8J0W8"/>
<proteinExistence type="inferred from homology"/>
<evidence type="ECO:0000313" key="10">
    <source>
        <dbReference type="Proteomes" id="UP000006906"/>
    </source>
</evidence>
<evidence type="ECO:0000256" key="3">
    <source>
        <dbReference type="ARBA" id="ARBA00022448"/>
    </source>
</evidence>
<dbReference type="RefSeq" id="XP_001694885.1">
    <property type="nucleotide sequence ID" value="XM_001694833.2"/>
</dbReference>
<protein>
    <recommendedName>
        <fullName evidence="8">Amino acid transporter transmembrane domain-containing protein</fullName>
    </recommendedName>
</protein>
<dbReference type="Gramene" id="PNW87429">
    <property type="protein sequence ID" value="PNW87429"/>
    <property type="gene ID" value="CHLRE_02g145750v5"/>
</dbReference>
<dbReference type="HOGENOM" id="CLU_521126_0_0_1"/>
<dbReference type="Proteomes" id="UP000006906">
    <property type="component" value="Chromosome 2"/>
</dbReference>
<evidence type="ECO:0000256" key="5">
    <source>
        <dbReference type="ARBA" id="ARBA00022970"/>
    </source>
</evidence>
<comment type="similarity">
    <text evidence="2">Belongs to the amino acid/polyamine transporter 2 family.</text>
</comment>
<dbReference type="OMA" id="MITLICG"/>
<dbReference type="AlphaFoldDB" id="A8J0W8"/>
<evidence type="ECO:0000256" key="2">
    <source>
        <dbReference type="ARBA" id="ARBA00008066"/>
    </source>
</evidence>
<dbReference type="GeneID" id="5720511"/>
<dbReference type="GO" id="GO:0016020">
    <property type="term" value="C:membrane"/>
    <property type="evidence" value="ECO:0000318"/>
    <property type="project" value="GO_Central"/>
</dbReference>
<dbReference type="InterPro" id="IPR013057">
    <property type="entry name" value="AA_transpt_TM"/>
</dbReference>
<dbReference type="Pfam" id="PF01490">
    <property type="entry name" value="Aa_trans"/>
    <property type="match status" value="1"/>
</dbReference>
<dbReference type="KEGG" id="cre:CHLRE_02g145750v5"/>
<evidence type="ECO:0000256" key="1">
    <source>
        <dbReference type="ARBA" id="ARBA00004141"/>
    </source>
</evidence>
<sequence>MRDIEPQGGGLEAPLLQPATSATSSADFRHSVCTTPLKSNFWDCTTNLTKVILGAGIMALPRAVALLGCGLGISLLVLVGLLTHFTVHGMVFASERCRRDTYSTLVRTALGAFPEKVMQTTMLMGCLGFEVVYIDIIGDLLLGDAPTYDGLITTWLSQEDRQQWWVGRQVVLAALTVVVLAPLSSFRTMGHLGAINRVGLASLAGFAGVTIWLAVAAITSGRAHALPLGPDLPTLGGCTAQRITGVLAVVPILLTAASCHQSVHPLRAMLVPYSRPLLDKVVATSLTLVTVLFSVVCLSAYTAFGPNVRGNFLNNLSPAELAPLIGTTAANVVSLAIKAGYAVSLVGSAILIMFPLRQSLLELLVPKAVSHGAKPVSMWLFLPCTYFLLAGSYVIAVYVPSIWDVISFVGSVGCTIVGFMIPAALLLKYQNRPTLTSRVQRFTAALVFLLGLGLFLNVFVGLYLRITQPQPSTDPSSSAAGGGQGLDQPLPLHDWVWRAAARAAGPGSDGSLREVLQWAGWGA</sequence>
<accession>A8J0W8</accession>
<gene>
    <name evidence="9" type="ORF">CHLRE_02g145750v5</name>
</gene>
<dbReference type="PaxDb" id="3055-EDP02037"/>
<dbReference type="eggNOG" id="KOG1305">
    <property type="taxonomic scope" value="Eukaryota"/>
</dbReference>
<keyword evidence="3" id="KW-0813">Transport</keyword>
<evidence type="ECO:0000256" key="6">
    <source>
        <dbReference type="ARBA" id="ARBA00022989"/>
    </source>
</evidence>
<dbReference type="PANTHER" id="PTHR22950:SF458">
    <property type="entry name" value="SODIUM-COUPLED NEUTRAL AMINO ACID TRANSPORTER 11-RELATED"/>
    <property type="match status" value="1"/>
</dbReference>
<dbReference type="FunCoup" id="A8J0W8">
    <property type="interactions" value="955"/>
</dbReference>